<dbReference type="RefSeq" id="WP_003613909.1">
    <property type="nucleotide sequence ID" value="NZ_ADVE02000001.1"/>
</dbReference>
<dbReference type="InterPro" id="IPR012910">
    <property type="entry name" value="Plug_dom"/>
</dbReference>
<evidence type="ECO:0000256" key="13">
    <source>
        <dbReference type="SAM" id="SignalP"/>
    </source>
</evidence>
<sequence length="717" mass="79711">MKHDATLIFTFAAASVAAMTASAMTASAFAMDQPQPFDLGEIHVGAQRMSTPEKKTPQKKDDGPAPRQTTDSFGGSVLSNRQIETYQRDSLDRAINLAPGVNSNTTGGSRNEQNIYVRGFDRWQVPLTIDGVRVYLPADNRLDFARFLTPDIASVQIAKGYVSVLDGPGGMGGQINLVSRKPTREIEGEMRTGLEFGRDGTYEGIKTYGLIGTKQENYYLQVSGAWRDLRGWMLPESFTPTANQGAGQRANSGAYDWNVNAKAGYTPNATDEYSLSFVRQDGKKSAPLHITDPVASQKYWSWPYWRVQNLYFLSNTKLGDDFYLKTKAYWSKFDNGLFSYNDADLTIQRTQKAFRSYYADYALGADVEAGADIEGVDTLKLAGHYRFDEHGAWQEYYGVNASGGSAGCATNVVCFTQPTVYAQEDTYSLAIENTFHPTKDIDLVQGFAYDWRHLRKAEDYVVGSGVLNYPLRDMTAPNYQGAAIWRYNDTDKVYFNVSDRARFPTLFERFSTRFGGATSNPSLRPERAVNFDLGWSSEFAPGGRVAIDVFHSIVSDLIQSVPVPQFGAGVTQSQNVGDGRFWGGEITVDYAPAENFSLGGNLTLMRRRVNAPYIANFQPIGVPDAKMFLFAAYRPIAELTLSPNIEMASNRWTSNTSGSLYYRTGAYFLTHMQADYQVHENLKLTAGVRNLFDTAYTLTDGFPEPGRSFYLSAKTTF</sequence>
<dbReference type="Proteomes" id="UP000230709">
    <property type="component" value="Chromosome"/>
</dbReference>
<keyword evidence="6 11" id="KW-0798">TonB box</keyword>
<feature type="compositionally biased region" description="Polar residues" evidence="12">
    <location>
        <begin position="67"/>
        <end position="79"/>
    </location>
</feature>
<evidence type="ECO:0000259" key="15">
    <source>
        <dbReference type="Pfam" id="PF07715"/>
    </source>
</evidence>
<evidence type="ECO:0000256" key="5">
    <source>
        <dbReference type="ARBA" id="ARBA00022729"/>
    </source>
</evidence>
<evidence type="ECO:0000256" key="6">
    <source>
        <dbReference type="ARBA" id="ARBA00023077"/>
    </source>
</evidence>
<keyword evidence="7 10" id="KW-0472">Membrane</keyword>
<dbReference type="InterPro" id="IPR000531">
    <property type="entry name" value="Beta-barrel_TonB"/>
</dbReference>
<feature type="chain" id="PRO_5013554763" evidence="13">
    <location>
        <begin position="31"/>
        <end position="717"/>
    </location>
</feature>
<evidence type="ECO:0000256" key="10">
    <source>
        <dbReference type="PROSITE-ProRule" id="PRU01360"/>
    </source>
</evidence>
<evidence type="ECO:0000259" key="14">
    <source>
        <dbReference type="Pfam" id="PF00593"/>
    </source>
</evidence>
<evidence type="ECO:0000313" key="16">
    <source>
        <dbReference type="EMBL" id="ATQ70433.1"/>
    </source>
</evidence>
<dbReference type="KEGG" id="mtw:CQW49_16265"/>
<feature type="signal peptide" evidence="13">
    <location>
        <begin position="1"/>
        <end position="30"/>
    </location>
</feature>
<keyword evidence="3 10" id="KW-1134">Transmembrane beta strand</keyword>
<keyword evidence="5 13" id="KW-0732">Signal</keyword>
<gene>
    <name evidence="16" type="ORF">CQW49_16265</name>
</gene>
<dbReference type="PANTHER" id="PTHR30069:SF29">
    <property type="entry name" value="HEMOGLOBIN AND HEMOGLOBIN-HAPTOGLOBIN-BINDING PROTEIN 1-RELATED"/>
    <property type="match status" value="1"/>
</dbReference>
<evidence type="ECO:0000256" key="8">
    <source>
        <dbReference type="ARBA" id="ARBA00023170"/>
    </source>
</evidence>
<comment type="similarity">
    <text evidence="10 11">Belongs to the TonB-dependent receptor family.</text>
</comment>
<evidence type="ECO:0000256" key="11">
    <source>
        <dbReference type="RuleBase" id="RU003357"/>
    </source>
</evidence>
<evidence type="ECO:0000256" key="7">
    <source>
        <dbReference type="ARBA" id="ARBA00023136"/>
    </source>
</evidence>
<evidence type="ECO:0000256" key="12">
    <source>
        <dbReference type="SAM" id="MobiDB-lite"/>
    </source>
</evidence>
<name>A0A2D2D635_METT3</name>
<keyword evidence="2 10" id="KW-0813">Transport</keyword>
<evidence type="ECO:0000256" key="3">
    <source>
        <dbReference type="ARBA" id="ARBA00022452"/>
    </source>
</evidence>
<evidence type="ECO:0000256" key="2">
    <source>
        <dbReference type="ARBA" id="ARBA00022448"/>
    </source>
</evidence>
<dbReference type="STRING" id="595536.GCA_000178815_01928"/>
<feature type="domain" description="TonB-dependent receptor plug" evidence="15">
    <location>
        <begin position="76"/>
        <end position="173"/>
    </location>
</feature>
<organism evidence="16 17">
    <name type="scientific">Methylosinus trichosporium (strain ATCC 35070 / NCIMB 11131 / UNIQEM 75 / OB3b)</name>
    <dbReference type="NCBI Taxonomy" id="595536"/>
    <lineage>
        <taxon>Bacteria</taxon>
        <taxon>Pseudomonadati</taxon>
        <taxon>Pseudomonadota</taxon>
        <taxon>Alphaproteobacteria</taxon>
        <taxon>Hyphomicrobiales</taxon>
        <taxon>Methylocystaceae</taxon>
        <taxon>Methylosinus</taxon>
    </lineage>
</organism>
<dbReference type="Pfam" id="PF00593">
    <property type="entry name" value="TonB_dep_Rec_b-barrel"/>
    <property type="match status" value="1"/>
</dbReference>
<dbReference type="PANTHER" id="PTHR30069">
    <property type="entry name" value="TONB-DEPENDENT OUTER MEMBRANE RECEPTOR"/>
    <property type="match status" value="1"/>
</dbReference>
<proteinExistence type="inferred from homology"/>
<evidence type="ECO:0000313" key="17">
    <source>
        <dbReference type="Proteomes" id="UP000230709"/>
    </source>
</evidence>
<feature type="region of interest" description="Disordered" evidence="12">
    <location>
        <begin position="48"/>
        <end position="79"/>
    </location>
</feature>
<dbReference type="Gene3D" id="2.170.130.10">
    <property type="entry name" value="TonB-dependent receptor, plug domain"/>
    <property type="match status" value="1"/>
</dbReference>
<comment type="subcellular location">
    <subcellularLocation>
        <location evidence="1 10">Cell outer membrane</location>
        <topology evidence="1 10">Multi-pass membrane protein</topology>
    </subcellularLocation>
</comment>
<feature type="compositionally biased region" description="Basic and acidic residues" evidence="12">
    <location>
        <begin position="51"/>
        <end position="64"/>
    </location>
</feature>
<dbReference type="GO" id="GO:0044718">
    <property type="term" value="P:siderophore transmembrane transport"/>
    <property type="evidence" value="ECO:0007669"/>
    <property type="project" value="TreeGrafter"/>
</dbReference>
<dbReference type="CDD" id="cd01347">
    <property type="entry name" value="ligand_gated_channel"/>
    <property type="match status" value="1"/>
</dbReference>
<accession>A0A2D2D635</accession>
<dbReference type="AlphaFoldDB" id="A0A2D2D635"/>
<dbReference type="GO" id="GO:0009279">
    <property type="term" value="C:cell outer membrane"/>
    <property type="evidence" value="ECO:0007669"/>
    <property type="project" value="UniProtKB-SubCell"/>
</dbReference>
<dbReference type="SUPFAM" id="SSF56935">
    <property type="entry name" value="Porins"/>
    <property type="match status" value="1"/>
</dbReference>
<dbReference type="GO" id="GO:0015344">
    <property type="term" value="F:siderophore uptake transmembrane transporter activity"/>
    <property type="evidence" value="ECO:0007669"/>
    <property type="project" value="TreeGrafter"/>
</dbReference>
<dbReference type="InterPro" id="IPR036942">
    <property type="entry name" value="Beta-barrel_TonB_sf"/>
</dbReference>
<evidence type="ECO:0000256" key="1">
    <source>
        <dbReference type="ARBA" id="ARBA00004571"/>
    </source>
</evidence>
<dbReference type="EMBL" id="CP023737">
    <property type="protein sequence ID" value="ATQ70433.1"/>
    <property type="molecule type" value="Genomic_DNA"/>
</dbReference>
<feature type="domain" description="TonB-dependent receptor-like beta-barrel" evidence="14">
    <location>
        <begin position="251"/>
        <end position="691"/>
    </location>
</feature>
<dbReference type="Gene3D" id="2.40.170.20">
    <property type="entry name" value="TonB-dependent receptor, beta-barrel domain"/>
    <property type="match status" value="1"/>
</dbReference>
<keyword evidence="4 10" id="KW-0812">Transmembrane</keyword>
<dbReference type="PROSITE" id="PS52016">
    <property type="entry name" value="TONB_DEPENDENT_REC_3"/>
    <property type="match status" value="1"/>
</dbReference>
<keyword evidence="8 16" id="KW-0675">Receptor</keyword>
<keyword evidence="9 10" id="KW-0998">Cell outer membrane</keyword>
<evidence type="ECO:0000256" key="4">
    <source>
        <dbReference type="ARBA" id="ARBA00022692"/>
    </source>
</evidence>
<keyword evidence="17" id="KW-1185">Reference proteome</keyword>
<evidence type="ECO:0000256" key="9">
    <source>
        <dbReference type="ARBA" id="ARBA00023237"/>
    </source>
</evidence>
<dbReference type="Pfam" id="PF07715">
    <property type="entry name" value="Plug"/>
    <property type="match status" value="1"/>
</dbReference>
<dbReference type="InterPro" id="IPR039426">
    <property type="entry name" value="TonB-dep_rcpt-like"/>
</dbReference>
<protein>
    <submittedName>
        <fullName evidence="16">TonB-dependent receptor</fullName>
    </submittedName>
</protein>
<reference evidence="17" key="1">
    <citation type="submission" date="2017-10" db="EMBL/GenBank/DDBJ databases">
        <title>Completed PacBio SMRT sequence of Methylosinus trichosporium OB3b reveals presence of a third large plasmid.</title>
        <authorList>
            <person name="Charles T.C."/>
            <person name="Lynch M.D.J."/>
            <person name="Heil J.R."/>
            <person name="Cheng J."/>
        </authorList>
    </citation>
    <scope>NUCLEOTIDE SEQUENCE [LARGE SCALE GENOMIC DNA]</scope>
    <source>
        <strain evidence="17">OB3b</strain>
    </source>
</reference>
<dbReference type="InterPro" id="IPR037066">
    <property type="entry name" value="Plug_dom_sf"/>
</dbReference>